<dbReference type="EMBL" id="BLXX01000001">
    <property type="protein sequence ID" value="GFO58369.1"/>
    <property type="molecule type" value="Genomic_DNA"/>
</dbReference>
<dbReference type="Pfam" id="PF07813">
    <property type="entry name" value="LTXXQ"/>
    <property type="match status" value="1"/>
</dbReference>
<feature type="chain" id="PRO_5028108395" description="Periplasmic heavy metal sensor" evidence="6">
    <location>
        <begin position="28"/>
        <end position="170"/>
    </location>
</feature>
<keyword evidence="4" id="KW-0574">Periplasm</keyword>
<dbReference type="InterPro" id="IPR052211">
    <property type="entry name" value="Cpx_auxiliary_protein"/>
</dbReference>
<evidence type="ECO:0000256" key="6">
    <source>
        <dbReference type="SAM" id="SignalP"/>
    </source>
</evidence>
<evidence type="ECO:0000256" key="2">
    <source>
        <dbReference type="ARBA" id="ARBA00008441"/>
    </source>
</evidence>
<dbReference type="Proteomes" id="UP000556026">
    <property type="component" value="Unassembled WGS sequence"/>
</dbReference>
<dbReference type="GO" id="GO:0051082">
    <property type="term" value="F:unfolded protein binding"/>
    <property type="evidence" value="ECO:0007669"/>
    <property type="project" value="TreeGrafter"/>
</dbReference>
<feature type="signal peptide" evidence="6">
    <location>
        <begin position="1"/>
        <end position="27"/>
    </location>
</feature>
<comment type="caution">
    <text evidence="7">The sequence shown here is derived from an EMBL/GenBank/DDBJ whole genome shotgun (WGS) entry which is preliminary data.</text>
</comment>
<comment type="similarity">
    <text evidence="2">Belongs to the CpxP/Spy family.</text>
</comment>
<evidence type="ECO:0000313" key="8">
    <source>
        <dbReference type="Proteomes" id="UP000556026"/>
    </source>
</evidence>
<dbReference type="GO" id="GO:0030288">
    <property type="term" value="C:outer membrane-bounded periplasmic space"/>
    <property type="evidence" value="ECO:0007669"/>
    <property type="project" value="TreeGrafter"/>
</dbReference>
<sequence length="170" mass="18189">MKPSLRALVMAAALASVTVLGSQLAQADETKAAPAVGGEQRGHGCRQGNHERHGKQFLKRLAVKLGMTEAQKTQAKAVLETSRSQAKPLVASLKTERLQLRNLIHSGTADEAAVRAQSAKVAAVQADLAVQRAQTVQKLVALLTPEQQKKLQGLKATWGDKHHGHGMEQD</sequence>
<organism evidence="7 8">
    <name type="scientific">Geomonas silvestris</name>
    <dbReference type="NCBI Taxonomy" id="2740184"/>
    <lineage>
        <taxon>Bacteria</taxon>
        <taxon>Pseudomonadati</taxon>
        <taxon>Thermodesulfobacteriota</taxon>
        <taxon>Desulfuromonadia</taxon>
        <taxon>Geobacterales</taxon>
        <taxon>Geobacteraceae</taxon>
        <taxon>Geomonas</taxon>
    </lineage>
</organism>
<proteinExistence type="inferred from homology"/>
<keyword evidence="8" id="KW-1185">Reference proteome</keyword>
<evidence type="ECO:0000313" key="7">
    <source>
        <dbReference type="EMBL" id="GFO58369.1"/>
    </source>
</evidence>
<dbReference type="InterPro" id="IPR012899">
    <property type="entry name" value="LTXXQ"/>
</dbReference>
<dbReference type="Gene3D" id="1.20.120.1490">
    <property type="match status" value="1"/>
</dbReference>
<dbReference type="PANTHER" id="PTHR38102:SF1">
    <property type="entry name" value="PERIPLASMIC CHAPERONE SPY"/>
    <property type="match status" value="1"/>
</dbReference>
<dbReference type="PANTHER" id="PTHR38102">
    <property type="entry name" value="PERIPLASMIC CHAPERONE SPY"/>
    <property type="match status" value="1"/>
</dbReference>
<protein>
    <recommendedName>
        <fullName evidence="9">Periplasmic heavy metal sensor</fullName>
    </recommendedName>
</protein>
<reference evidence="8" key="1">
    <citation type="submission" date="2020-06" db="EMBL/GenBank/DDBJ databases">
        <title>Draft genomic sequence of Geomonas sp. Red330.</title>
        <authorList>
            <person name="Itoh H."/>
            <person name="Zhenxing X."/>
            <person name="Ushijima N."/>
            <person name="Masuda Y."/>
            <person name="Shiratori Y."/>
            <person name="Senoo K."/>
        </authorList>
    </citation>
    <scope>NUCLEOTIDE SEQUENCE [LARGE SCALE GENOMIC DNA]</scope>
    <source>
        <strain evidence="8">Red330</strain>
    </source>
</reference>
<dbReference type="CDD" id="cd09916">
    <property type="entry name" value="CpxP_like"/>
    <property type="match status" value="1"/>
</dbReference>
<evidence type="ECO:0000256" key="3">
    <source>
        <dbReference type="ARBA" id="ARBA00022729"/>
    </source>
</evidence>
<gene>
    <name evidence="7" type="ORF">GMST_06940</name>
</gene>
<dbReference type="AlphaFoldDB" id="A0A6V8MFC7"/>
<evidence type="ECO:0000256" key="4">
    <source>
        <dbReference type="ARBA" id="ARBA00022764"/>
    </source>
</evidence>
<keyword evidence="3 6" id="KW-0732">Signal</keyword>
<comment type="subcellular location">
    <subcellularLocation>
        <location evidence="1">Periplasm</location>
    </subcellularLocation>
</comment>
<dbReference type="RefSeq" id="WP_183353209.1">
    <property type="nucleotide sequence ID" value="NZ_BLXX01000001.1"/>
</dbReference>
<dbReference type="PIRSF" id="PIRSF034445">
    <property type="entry name" value="CpxP_Spy"/>
    <property type="match status" value="1"/>
</dbReference>
<feature type="region of interest" description="Disordered" evidence="5">
    <location>
        <begin position="31"/>
        <end position="53"/>
    </location>
</feature>
<evidence type="ECO:0000256" key="1">
    <source>
        <dbReference type="ARBA" id="ARBA00004418"/>
    </source>
</evidence>
<name>A0A6V8MFC7_9BACT</name>
<evidence type="ECO:0008006" key="9">
    <source>
        <dbReference type="Google" id="ProtNLM"/>
    </source>
</evidence>
<accession>A0A6V8MFC7</accession>
<evidence type="ECO:0000256" key="5">
    <source>
        <dbReference type="SAM" id="MobiDB-lite"/>
    </source>
</evidence>